<proteinExistence type="predicted"/>
<comment type="caution">
    <text evidence="2">The sequence shown here is derived from an EMBL/GenBank/DDBJ whole genome shotgun (WGS) entry which is preliminary data.</text>
</comment>
<dbReference type="Gene3D" id="3.90.550.10">
    <property type="entry name" value="Spore Coat Polysaccharide Biosynthesis Protein SpsA, Chain A"/>
    <property type="match status" value="1"/>
</dbReference>
<dbReference type="SUPFAM" id="SSF53448">
    <property type="entry name" value="Nucleotide-diphospho-sugar transferases"/>
    <property type="match status" value="1"/>
</dbReference>
<evidence type="ECO:0000259" key="1">
    <source>
        <dbReference type="Pfam" id="PF00535"/>
    </source>
</evidence>
<feature type="non-terminal residue" evidence="2">
    <location>
        <position position="89"/>
    </location>
</feature>
<accession>A0A0F8Y7W2</accession>
<protein>
    <recommendedName>
        <fullName evidence="1">Glycosyltransferase 2-like domain-containing protein</fullName>
    </recommendedName>
</protein>
<evidence type="ECO:0000313" key="2">
    <source>
        <dbReference type="EMBL" id="KKK77413.1"/>
    </source>
</evidence>
<dbReference type="InterPro" id="IPR029044">
    <property type="entry name" value="Nucleotide-diphossugar_trans"/>
</dbReference>
<sequence>MAKTSIIWVYHAVGQQKADLARFCFERLLVTISKDTEVIVVNNCDKDIEYYKERSDIYIQSPRNSLGLARNLGYAKASGDYIVFMDSDV</sequence>
<dbReference type="Pfam" id="PF00535">
    <property type="entry name" value="Glycos_transf_2"/>
    <property type="match status" value="1"/>
</dbReference>
<dbReference type="InterPro" id="IPR001173">
    <property type="entry name" value="Glyco_trans_2-like"/>
</dbReference>
<name>A0A0F8Y7W2_9ZZZZ</name>
<organism evidence="2">
    <name type="scientific">marine sediment metagenome</name>
    <dbReference type="NCBI Taxonomy" id="412755"/>
    <lineage>
        <taxon>unclassified sequences</taxon>
        <taxon>metagenomes</taxon>
        <taxon>ecological metagenomes</taxon>
    </lineage>
</organism>
<reference evidence="2" key="1">
    <citation type="journal article" date="2015" name="Nature">
        <title>Complex archaea that bridge the gap between prokaryotes and eukaryotes.</title>
        <authorList>
            <person name="Spang A."/>
            <person name="Saw J.H."/>
            <person name="Jorgensen S.L."/>
            <person name="Zaremba-Niedzwiedzka K."/>
            <person name="Martijn J."/>
            <person name="Lind A.E."/>
            <person name="van Eijk R."/>
            <person name="Schleper C."/>
            <person name="Guy L."/>
            <person name="Ettema T.J."/>
        </authorList>
    </citation>
    <scope>NUCLEOTIDE SEQUENCE</scope>
</reference>
<dbReference type="EMBL" id="LAZR01054968">
    <property type="protein sequence ID" value="KKK77413.1"/>
    <property type="molecule type" value="Genomic_DNA"/>
</dbReference>
<gene>
    <name evidence="2" type="ORF">LCGC14_2853890</name>
</gene>
<dbReference type="CDD" id="cd00761">
    <property type="entry name" value="Glyco_tranf_GTA_type"/>
    <property type="match status" value="1"/>
</dbReference>
<feature type="domain" description="Glycosyltransferase 2-like" evidence="1">
    <location>
        <begin position="18"/>
        <end position="88"/>
    </location>
</feature>
<dbReference type="AlphaFoldDB" id="A0A0F8Y7W2"/>